<dbReference type="GO" id="GO:0032153">
    <property type="term" value="C:cell division site"/>
    <property type="evidence" value="ECO:0007669"/>
    <property type="project" value="TreeGrafter"/>
</dbReference>
<comment type="function">
    <text evidence="12">Part of the ABC transporter FtsEX involved in cellular division.</text>
</comment>
<evidence type="ECO:0000256" key="6">
    <source>
        <dbReference type="ARBA" id="ARBA00022519"/>
    </source>
</evidence>
<dbReference type="InterPro" id="IPR003838">
    <property type="entry name" value="ABC3_permease_C"/>
</dbReference>
<reference evidence="15 16" key="1">
    <citation type="submission" date="2018-06" db="EMBL/GenBank/DDBJ databases">
        <authorList>
            <consortium name="Pathogen Informatics"/>
            <person name="Doyle S."/>
        </authorList>
    </citation>
    <scope>NUCLEOTIDE SEQUENCE [LARGE SCALE GENOMIC DNA]</scope>
    <source>
        <strain evidence="15 16">NCTC10926</strain>
    </source>
</reference>
<evidence type="ECO:0000256" key="2">
    <source>
        <dbReference type="ARBA" id="ARBA00007379"/>
    </source>
</evidence>
<dbReference type="eggNOG" id="COG2177">
    <property type="taxonomic scope" value="Bacteria"/>
</dbReference>
<protein>
    <recommendedName>
        <fullName evidence="4 12">Cell division protein FtsX</fullName>
    </recommendedName>
</protein>
<gene>
    <name evidence="15" type="primary">ftsX</name>
    <name evidence="15" type="ORF">NCTC10926_02698</name>
</gene>
<keyword evidence="5 12" id="KW-1003">Cell membrane</keyword>
<dbReference type="OrthoDB" id="9813411at2"/>
<dbReference type="GO" id="GO:0005886">
    <property type="term" value="C:plasma membrane"/>
    <property type="evidence" value="ECO:0007669"/>
    <property type="project" value="UniProtKB-SubCell"/>
</dbReference>
<dbReference type="Pfam" id="PF02687">
    <property type="entry name" value="FtsX"/>
    <property type="match status" value="1"/>
</dbReference>
<keyword evidence="9" id="KW-1133">Transmembrane helix</keyword>
<evidence type="ECO:0000313" key="16">
    <source>
        <dbReference type="Proteomes" id="UP000254620"/>
    </source>
</evidence>
<dbReference type="InterPro" id="IPR047590">
    <property type="entry name" value="FtsX_proteobact-type"/>
</dbReference>
<dbReference type="Proteomes" id="UP000254620">
    <property type="component" value="Unassembled WGS sequence"/>
</dbReference>
<feature type="domain" description="ABC3 transporter permease C-terminal" evidence="13">
    <location>
        <begin position="187"/>
        <end position="303"/>
    </location>
</feature>
<name>A0A0F5EWP5_AVIPA</name>
<evidence type="ECO:0000256" key="5">
    <source>
        <dbReference type="ARBA" id="ARBA00022475"/>
    </source>
</evidence>
<keyword evidence="8" id="KW-0812">Transmembrane</keyword>
<sequence length="304" mass="34846">MHSRSITRSWTRQTCYLLKMVLKDLIKKKYATLFTVLAIASSLTLPSVSYLLWKNIYLAKIQFYPKTELTIYLHKNLSESDSHLIVDKIRKQEGIEDLKYISRQESLEEFKHWSGFGEHLDILDGNPLPAIIIIKLADTYNEREKINKLQKQLIKIKGIEDIQLDNNTLEKLTALSWLVAHIALICTILMIISVCLVIGNSIRSDVYSQRYSIDIMKLLGATEQFIIQPFIYTGIIYAVLGGFIASIFSAVITNYLANSIQYITTIFSVNFELQGIEFSELLCLLIICTFIGYISAWFSAKKYS</sequence>
<evidence type="ECO:0000256" key="7">
    <source>
        <dbReference type="ARBA" id="ARBA00022618"/>
    </source>
</evidence>
<proteinExistence type="inferred from homology"/>
<dbReference type="InterPro" id="IPR040690">
    <property type="entry name" value="FtsX_ECD"/>
</dbReference>
<dbReference type="EMBL" id="UFSW01000002">
    <property type="protein sequence ID" value="SUV40646.1"/>
    <property type="molecule type" value="Genomic_DNA"/>
</dbReference>
<evidence type="ECO:0000256" key="4">
    <source>
        <dbReference type="ARBA" id="ARBA00021907"/>
    </source>
</evidence>
<dbReference type="PANTHER" id="PTHR47755">
    <property type="entry name" value="CELL DIVISION PROTEIN FTSX"/>
    <property type="match status" value="1"/>
</dbReference>
<dbReference type="PANTHER" id="PTHR47755:SF1">
    <property type="entry name" value="CELL DIVISION PROTEIN FTSX"/>
    <property type="match status" value="1"/>
</dbReference>
<dbReference type="Pfam" id="PF18075">
    <property type="entry name" value="FtsX_ECD"/>
    <property type="match status" value="1"/>
</dbReference>
<dbReference type="InterPro" id="IPR004513">
    <property type="entry name" value="FtsX"/>
</dbReference>
<organism evidence="15 16">
    <name type="scientific">Avibacterium paragallinarum</name>
    <name type="common">Haemophilus gallinarum</name>
    <dbReference type="NCBI Taxonomy" id="728"/>
    <lineage>
        <taxon>Bacteria</taxon>
        <taxon>Pseudomonadati</taxon>
        <taxon>Pseudomonadota</taxon>
        <taxon>Gammaproteobacteria</taxon>
        <taxon>Pasteurellales</taxon>
        <taxon>Pasteurellaceae</taxon>
        <taxon>Avibacterium</taxon>
    </lineage>
</organism>
<feature type="domain" description="FtsX extracellular" evidence="14">
    <location>
        <begin position="68"/>
        <end position="162"/>
    </location>
</feature>
<evidence type="ECO:0000256" key="3">
    <source>
        <dbReference type="ARBA" id="ARBA00011160"/>
    </source>
</evidence>
<comment type="subunit">
    <text evidence="3">Forms a membrane-associated complex with FtsE.</text>
</comment>
<evidence type="ECO:0000256" key="11">
    <source>
        <dbReference type="ARBA" id="ARBA00023306"/>
    </source>
</evidence>
<comment type="similarity">
    <text evidence="2 12">Belongs to the ABC-4 integral membrane protein family. FtsX subfamily.</text>
</comment>
<dbReference type="NCBIfam" id="TIGR00439">
    <property type="entry name" value="FtsX_Gneg"/>
    <property type="match status" value="1"/>
</dbReference>
<evidence type="ECO:0000313" key="15">
    <source>
        <dbReference type="EMBL" id="SUV40646.1"/>
    </source>
</evidence>
<evidence type="ECO:0000256" key="12">
    <source>
        <dbReference type="PIRNR" id="PIRNR003097"/>
    </source>
</evidence>
<dbReference type="STRING" id="728.VY92_03330"/>
<dbReference type="RefSeq" id="WP_046098674.1">
    <property type="nucleotide sequence ID" value="NZ_LAEN01000065.1"/>
</dbReference>
<evidence type="ECO:0000256" key="1">
    <source>
        <dbReference type="ARBA" id="ARBA00004429"/>
    </source>
</evidence>
<comment type="subcellular location">
    <subcellularLocation>
        <location evidence="1">Cell inner membrane</location>
        <topology evidence="1">Multi-pass membrane protein</topology>
    </subcellularLocation>
</comment>
<dbReference type="Gene3D" id="3.30.70.3040">
    <property type="match status" value="1"/>
</dbReference>
<evidence type="ECO:0000259" key="13">
    <source>
        <dbReference type="Pfam" id="PF02687"/>
    </source>
</evidence>
<evidence type="ECO:0000256" key="10">
    <source>
        <dbReference type="ARBA" id="ARBA00023136"/>
    </source>
</evidence>
<keyword evidence="6 12" id="KW-0997">Cell inner membrane</keyword>
<dbReference type="PIRSF" id="PIRSF003097">
    <property type="entry name" value="FtsX"/>
    <property type="match status" value="1"/>
</dbReference>
<keyword evidence="11 12" id="KW-0131">Cell cycle</keyword>
<dbReference type="AlphaFoldDB" id="A0A0F5EWP5"/>
<keyword evidence="7 12" id="KW-0132">Cell division</keyword>
<evidence type="ECO:0000256" key="9">
    <source>
        <dbReference type="ARBA" id="ARBA00022989"/>
    </source>
</evidence>
<evidence type="ECO:0000259" key="14">
    <source>
        <dbReference type="Pfam" id="PF18075"/>
    </source>
</evidence>
<dbReference type="GO" id="GO:0051301">
    <property type="term" value="P:cell division"/>
    <property type="evidence" value="ECO:0007669"/>
    <property type="project" value="UniProtKB-KW"/>
</dbReference>
<keyword evidence="10 12" id="KW-0472">Membrane</keyword>
<evidence type="ECO:0000256" key="8">
    <source>
        <dbReference type="ARBA" id="ARBA00022692"/>
    </source>
</evidence>
<accession>A0A0F5EWP5</accession>